<protein>
    <submittedName>
        <fullName evidence="5">HlyD family efflux transporter periplasmic adaptor subunit</fullName>
    </submittedName>
</protein>
<evidence type="ECO:0000256" key="2">
    <source>
        <dbReference type="ARBA" id="ARBA00023054"/>
    </source>
</evidence>
<comment type="subcellular location">
    <subcellularLocation>
        <location evidence="1">Cell envelope</location>
    </subcellularLocation>
</comment>
<feature type="domain" description="Peptidoglycan binding-like" evidence="4">
    <location>
        <begin position="113"/>
        <end position="158"/>
    </location>
</feature>
<dbReference type="Gene3D" id="2.40.420.20">
    <property type="match status" value="1"/>
</dbReference>
<reference evidence="6" key="1">
    <citation type="journal article" date="2019" name="Int. J. Syst. Evol. Microbiol.">
        <title>The Global Catalogue of Microorganisms (GCM) 10K type strain sequencing project: providing services to taxonomists for standard genome sequencing and annotation.</title>
        <authorList>
            <consortium name="The Broad Institute Genomics Platform"/>
            <consortium name="The Broad Institute Genome Sequencing Center for Infectious Disease"/>
            <person name="Wu L."/>
            <person name="Ma J."/>
        </authorList>
    </citation>
    <scope>NUCLEOTIDE SEQUENCE [LARGE SCALE GENOMIC DNA]</scope>
    <source>
        <strain evidence="6">ZS-35-S2</strain>
    </source>
</reference>
<proteinExistence type="predicted"/>
<evidence type="ECO:0000313" key="6">
    <source>
        <dbReference type="Proteomes" id="UP001596203"/>
    </source>
</evidence>
<dbReference type="InterPro" id="IPR036365">
    <property type="entry name" value="PGBD-like_sf"/>
</dbReference>
<feature type="chain" id="PRO_5045967824" evidence="3">
    <location>
        <begin position="19"/>
        <end position="348"/>
    </location>
</feature>
<evidence type="ECO:0000256" key="3">
    <source>
        <dbReference type="SAM" id="SignalP"/>
    </source>
</evidence>
<comment type="caution">
    <text evidence="5">The sequence shown here is derived from an EMBL/GenBank/DDBJ whole genome shotgun (WGS) entry which is preliminary data.</text>
</comment>
<evidence type="ECO:0000256" key="1">
    <source>
        <dbReference type="ARBA" id="ARBA00004196"/>
    </source>
</evidence>
<dbReference type="Proteomes" id="UP001596203">
    <property type="component" value="Unassembled WGS sequence"/>
</dbReference>
<dbReference type="InterPro" id="IPR002477">
    <property type="entry name" value="Peptidoglycan-bd-like"/>
</dbReference>
<name>A0ABW1K0S8_9ACTN</name>
<organism evidence="5 6">
    <name type="scientific">Plantactinospora solaniradicis</name>
    <dbReference type="NCBI Taxonomy" id="1723736"/>
    <lineage>
        <taxon>Bacteria</taxon>
        <taxon>Bacillati</taxon>
        <taxon>Actinomycetota</taxon>
        <taxon>Actinomycetes</taxon>
        <taxon>Micromonosporales</taxon>
        <taxon>Micromonosporaceae</taxon>
        <taxon>Plantactinospora</taxon>
    </lineage>
</organism>
<dbReference type="EMBL" id="JBHSPR010000001">
    <property type="protein sequence ID" value="MFC6014589.1"/>
    <property type="molecule type" value="Genomic_DNA"/>
</dbReference>
<gene>
    <name evidence="5" type="ORF">ACFP2T_00045</name>
</gene>
<dbReference type="PANTHER" id="PTHR32347">
    <property type="entry name" value="EFFLUX SYSTEM COMPONENT YKNX-RELATED"/>
    <property type="match status" value="1"/>
</dbReference>
<keyword evidence="2" id="KW-0175">Coiled coil</keyword>
<feature type="signal peptide" evidence="3">
    <location>
        <begin position="1"/>
        <end position="18"/>
    </location>
</feature>
<dbReference type="Pfam" id="PF01471">
    <property type="entry name" value="PG_binding_1"/>
    <property type="match status" value="1"/>
</dbReference>
<keyword evidence="3" id="KW-0732">Signal</keyword>
<dbReference type="InterPro" id="IPR036366">
    <property type="entry name" value="PGBDSf"/>
</dbReference>
<dbReference type="Gene3D" id="1.10.101.10">
    <property type="entry name" value="PGBD-like superfamily/PGBD"/>
    <property type="match status" value="1"/>
</dbReference>
<evidence type="ECO:0000313" key="5">
    <source>
        <dbReference type="EMBL" id="MFC6014589.1"/>
    </source>
</evidence>
<dbReference type="RefSeq" id="WP_377415916.1">
    <property type="nucleotide sequence ID" value="NZ_JBHSPR010000001.1"/>
</dbReference>
<evidence type="ECO:0000259" key="4">
    <source>
        <dbReference type="Pfam" id="PF01471"/>
    </source>
</evidence>
<dbReference type="InterPro" id="IPR050465">
    <property type="entry name" value="UPF0194_transport"/>
</dbReference>
<accession>A0ABW1K0S8</accession>
<dbReference type="SUPFAM" id="SSF47090">
    <property type="entry name" value="PGBD-like"/>
    <property type="match status" value="1"/>
</dbReference>
<keyword evidence="6" id="KW-1185">Reference proteome</keyword>
<dbReference type="PANTHER" id="PTHR32347:SF29">
    <property type="entry name" value="UPF0194 MEMBRANE PROTEIN YBHG"/>
    <property type="match status" value="1"/>
</dbReference>
<sequence>MTGVVVVAGALVAGYALTATPKEPEAVTDVPTTTAPVTRGTVSQRTRLSGTYGFDGSYSVIHHGDPGIVTSVASDGSRIGRNGVLYRVDGVAVHLLFGKVPAYRDLRRGMSDGADVQQLESNLRTLGMDPDKEMTVDRTFSAATAAAVKRLQKSWGLSSSKRTGSLPLGSVVFLPNTARVSKANASAGATVGPGQVVLATTSTTRVVSADITADRQNSVKAGDEVTVSLPGATEVKGKVLRVGRVATIAESNSSDPATVEVVMGVSVPKNAPDLDQSPVQVTLASAERRDVLIMPISALLTSPGTGYRVRLADGSYQNVEPGLFDDSTGMVEVSGGVKEGDQVEVPEG</sequence>